<gene>
    <name evidence="11" type="ORF">WICANDRAFT_24898</name>
</gene>
<protein>
    <recommendedName>
        <fullName evidence="9">Cytochrome c oxidase assembly factor 3</fullName>
    </recommendedName>
</protein>
<keyword evidence="9" id="KW-0999">Mitochondrion inner membrane</keyword>
<dbReference type="AlphaFoldDB" id="A0A1E3PCG4"/>
<comment type="similarity">
    <text evidence="3 9">Belongs to the COA3 family.</text>
</comment>
<evidence type="ECO:0000313" key="12">
    <source>
        <dbReference type="Proteomes" id="UP000094112"/>
    </source>
</evidence>
<dbReference type="RefSeq" id="XP_019042121.1">
    <property type="nucleotide sequence ID" value="XM_019181070.1"/>
</dbReference>
<dbReference type="STRING" id="683960.A0A1E3PCG4"/>
<dbReference type="GeneID" id="30198316"/>
<reference evidence="11 12" key="1">
    <citation type="journal article" date="2016" name="Proc. Natl. Acad. Sci. U.S.A.">
        <title>Comparative genomics of biotechnologically important yeasts.</title>
        <authorList>
            <person name="Riley R."/>
            <person name="Haridas S."/>
            <person name="Wolfe K.H."/>
            <person name="Lopes M.R."/>
            <person name="Hittinger C.T."/>
            <person name="Goeker M."/>
            <person name="Salamov A.A."/>
            <person name="Wisecaver J.H."/>
            <person name="Long T.M."/>
            <person name="Calvey C.H."/>
            <person name="Aerts A.L."/>
            <person name="Barry K.W."/>
            <person name="Choi C."/>
            <person name="Clum A."/>
            <person name="Coughlan A.Y."/>
            <person name="Deshpande S."/>
            <person name="Douglass A.P."/>
            <person name="Hanson S.J."/>
            <person name="Klenk H.-P."/>
            <person name="LaButti K.M."/>
            <person name="Lapidus A."/>
            <person name="Lindquist E.A."/>
            <person name="Lipzen A.M."/>
            <person name="Meier-Kolthoff J.P."/>
            <person name="Ohm R.A."/>
            <person name="Otillar R.P."/>
            <person name="Pangilinan J.L."/>
            <person name="Peng Y."/>
            <person name="Rokas A."/>
            <person name="Rosa C.A."/>
            <person name="Scheuner C."/>
            <person name="Sibirny A.A."/>
            <person name="Slot J.C."/>
            <person name="Stielow J.B."/>
            <person name="Sun H."/>
            <person name="Kurtzman C.P."/>
            <person name="Blackwell M."/>
            <person name="Grigoriev I.V."/>
            <person name="Jeffries T.W."/>
        </authorList>
    </citation>
    <scope>NUCLEOTIDE SEQUENCE [LARGE SCALE GENOMIC DNA]</scope>
    <source>
        <strain evidence="12">ATCC 58044 / CBS 1984 / NCYC 433 / NRRL Y-366-8</strain>
    </source>
</reference>
<proteinExistence type="inferred from homology"/>
<dbReference type="Proteomes" id="UP000094112">
    <property type="component" value="Unassembled WGS sequence"/>
</dbReference>
<evidence type="ECO:0000313" key="11">
    <source>
        <dbReference type="EMBL" id="ODQ62914.1"/>
    </source>
</evidence>
<comment type="subunit">
    <text evidence="4 9">Component of 250-400 kDa complexes called cytochrome oxidase assembly intermediates or COA complexes.</text>
</comment>
<dbReference type="InterPro" id="IPR041752">
    <property type="entry name" value="Coa3"/>
</dbReference>
<dbReference type="InterPro" id="IPR018628">
    <property type="entry name" value="Coa3_CC"/>
</dbReference>
<evidence type="ECO:0000256" key="6">
    <source>
        <dbReference type="ARBA" id="ARBA00022989"/>
    </source>
</evidence>
<evidence type="ECO:0000256" key="7">
    <source>
        <dbReference type="ARBA" id="ARBA00023128"/>
    </source>
</evidence>
<keyword evidence="7 9" id="KW-0496">Mitochondrion</keyword>
<comment type="subcellular location">
    <subcellularLocation>
        <location evidence="2">Mitochondrion inner membrane</location>
        <topology evidence="2">Single-pass membrane protein</topology>
    </subcellularLocation>
</comment>
<evidence type="ECO:0000256" key="5">
    <source>
        <dbReference type="ARBA" id="ARBA00022692"/>
    </source>
</evidence>
<keyword evidence="12" id="KW-1185">Reference proteome</keyword>
<evidence type="ECO:0000256" key="3">
    <source>
        <dbReference type="ARBA" id="ARBA00007035"/>
    </source>
</evidence>
<keyword evidence="8 9" id="KW-0472">Membrane</keyword>
<feature type="non-terminal residue" evidence="11">
    <location>
        <position position="1"/>
    </location>
</feature>
<feature type="transmembrane region" description="Helical" evidence="9">
    <location>
        <begin position="25"/>
        <end position="45"/>
    </location>
</feature>
<dbReference type="GO" id="GO:0033617">
    <property type="term" value="P:mitochondrial respiratory chain complex IV assembly"/>
    <property type="evidence" value="ECO:0007669"/>
    <property type="project" value="UniProtKB-UniRule"/>
</dbReference>
<dbReference type="EMBL" id="KV454208">
    <property type="protein sequence ID" value="ODQ62914.1"/>
    <property type="molecule type" value="Genomic_DNA"/>
</dbReference>
<evidence type="ECO:0000256" key="4">
    <source>
        <dbReference type="ARBA" id="ARBA00011351"/>
    </source>
</evidence>
<dbReference type="OrthoDB" id="10018333at2759"/>
<dbReference type="Pfam" id="PF09813">
    <property type="entry name" value="Coa3_cc"/>
    <property type="match status" value="1"/>
</dbReference>
<sequence>NRSPYHDPRTWKMTPAMIRARRPYFWKNATAFVVLSGITVGIYLYTYSFLGQDDFEDVPIPPISEAELVKLKKEYEASKKSQ</sequence>
<organism evidence="11 12">
    <name type="scientific">Wickerhamomyces anomalus (strain ATCC 58044 / CBS 1984 / NCYC 433 / NRRL Y-366-8)</name>
    <name type="common">Yeast</name>
    <name type="synonym">Hansenula anomala</name>
    <dbReference type="NCBI Taxonomy" id="683960"/>
    <lineage>
        <taxon>Eukaryota</taxon>
        <taxon>Fungi</taxon>
        <taxon>Dikarya</taxon>
        <taxon>Ascomycota</taxon>
        <taxon>Saccharomycotina</taxon>
        <taxon>Saccharomycetes</taxon>
        <taxon>Phaffomycetales</taxon>
        <taxon>Wickerhamomycetaceae</taxon>
        <taxon>Wickerhamomyces</taxon>
    </lineage>
</organism>
<keyword evidence="5 9" id="KW-0812">Transmembrane</keyword>
<dbReference type="GO" id="GO:0005743">
    <property type="term" value="C:mitochondrial inner membrane"/>
    <property type="evidence" value="ECO:0007669"/>
    <property type="project" value="UniProtKB-SubCell"/>
</dbReference>
<name>A0A1E3PCG4_WICAA</name>
<evidence type="ECO:0000256" key="2">
    <source>
        <dbReference type="ARBA" id="ARBA00004434"/>
    </source>
</evidence>
<feature type="domain" description="Cytochrome c oxidase assembly factor 3 mitochondrial coiled-coil" evidence="10">
    <location>
        <begin position="17"/>
        <end position="57"/>
    </location>
</feature>
<evidence type="ECO:0000256" key="9">
    <source>
        <dbReference type="RuleBase" id="RU367056"/>
    </source>
</evidence>
<evidence type="ECO:0000259" key="10">
    <source>
        <dbReference type="Pfam" id="PF09813"/>
    </source>
</evidence>
<evidence type="ECO:0000256" key="1">
    <source>
        <dbReference type="ARBA" id="ARBA00003064"/>
    </source>
</evidence>
<dbReference type="PANTHER" id="PTHR15642">
    <property type="entry name" value="CYTOCHROME C OXIDASE ASSEMBLY FACTOR 3, MITOCHONDRIAL"/>
    <property type="match status" value="1"/>
</dbReference>
<accession>A0A1E3PCG4</accession>
<keyword evidence="6 9" id="KW-1133">Transmembrane helix</keyword>
<dbReference type="PANTHER" id="PTHR15642:SF3">
    <property type="entry name" value="CYTOCHROME C OXIDASE ASSEMBLY FACTOR 3 HOMOLOG, MITOCHONDRIAL"/>
    <property type="match status" value="1"/>
</dbReference>
<evidence type="ECO:0000256" key="8">
    <source>
        <dbReference type="ARBA" id="ARBA00023136"/>
    </source>
</evidence>
<comment type="function">
    <text evidence="1 9">Required for assembly of cytochrome c oxidase (complex IV).</text>
</comment>